<proteinExistence type="predicted"/>
<reference evidence="2" key="1">
    <citation type="journal article" date="2019" name="Int. J. Syst. Evol. Microbiol.">
        <title>The Global Catalogue of Microorganisms (GCM) 10K type strain sequencing project: providing services to taxonomists for standard genome sequencing and annotation.</title>
        <authorList>
            <consortium name="The Broad Institute Genomics Platform"/>
            <consortium name="The Broad Institute Genome Sequencing Center for Infectious Disease"/>
            <person name="Wu L."/>
            <person name="Ma J."/>
        </authorList>
    </citation>
    <scope>NUCLEOTIDE SEQUENCE [LARGE SCALE GENOMIC DNA]</scope>
    <source>
        <strain evidence="2">CGMCC 1.6375</strain>
    </source>
</reference>
<protein>
    <submittedName>
        <fullName evidence="1">Uncharacterized protein</fullName>
    </submittedName>
</protein>
<evidence type="ECO:0000313" key="2">
    <source>
        <dbReference type="Proteomes" id="UP000632339"/>
    </source>
</evidence>
<dbReference type="Proteomes" id="UP000632339">
    <property type="component" value="Unassembled WGS sequence"/>
</dbReference>
<keyword evidence="2" id="KW-1185">Reference proteome</keyword>
<organism evidence="1 2">
    <name type="scientific">Dyadobacter beijingensis</name>
    <dbReference type="NCBI Taxonomy" id="365489"/>
    <lineage>
        <taxon>Bacteria</taxon>
        <taxon>Pseudomonadati</taxon>
        <taxon>Bacteroidota</taxon>
        <taxon>Cytophagia</taxon>
        <taxon>Cytophagales</taxon>
        <taxon>Spirosomataceae</taxon>
        <taxon>Dyadobacter</taxon>
    </lineage>
</organism>
<dbReference type="EMBL" id="BMLI01000002">
    <property type="protein sequence ID" value="GGM99131.1"/>
    <property type="molecule type" value="Genomic_DNA"/>
</dbReference>
<gene>
    <name evidence="1" type="ORF">GCM10010967_36370</name>
</gene>
<comment type="caution">
    <text evidence="1">The sequence shown here is derived from an EMBL/GenBank/DDBJ whole genome shotgun (WGS) entry which is preliminary data.</text>
</comment>
<name>A0ABQ2I483_9BACT</name>
<evidence type="ECO:0000313" key="1">
    <source>
        <dbReference type="EMBL" id="GGM99131.1"/>
    </source>
</evidence>
<accession>A0ABQ2I483</accession>
<sequence>MLVFSCKEKEFDSPYISIESPMKKQSVAGSDSVRIRATITPSDSSVANWRIMVQDKKGSDIYAATGYCECKGKQPLDIERAFAYPVNKTTDMVMTICANFTNGTEACETVRFEVTK</sequence>